<accession>A0A1Y2FB89</accession>
<protein>
    <submittedName>
        <fullName evidence="2">Uncharacterized protein</fullName>
    </submittedName>
</protein>
<keyword evidence="3" id="KW-1185">Reference proteome</keyword>
<feature type="region of interest" description="Disordered" evidence="1">
    <location>
        <begin position="15"/>
        <end position="38"/>
    </location>
</feature>
<organism evidence="2 3">
    <name type="scientific">Neocallimastix californiae</name>
    <dbReference type="NCBI Taxonomy" id="1754190"/>
    <lineage>
        <taxon>Eukaryota</taxon>
        <taxon>Fungi</taxon>
        <taxon>Fungi incertae sedis</taxon>
        <taxon>Chytridiomycota</taxon>
        <taxon>Chytridiomycota incertae sedis</taxon>
        <taxon>Neocallimastigomycetes</taxon>
        <taxon>Neocallimastigales</taxon>
        <taxon>Neocallimastigaceae</taxon>
        <taxon>Neocallimastix</taxon>
    </lineage>
</organism>
<proteinExistence type="predicted"/>
<feature type="compositionally biased region" description="Basic and acidic residues" evidence="1">
    <location>
        <begin position="115"/>
        <end position="125"/>
    </location>
</feature>
<evidence type="ECO:0000313" key="2">
    <source>
        <dbReference type="EMBL" id="ORY80125.1"/>
    </source>
</evidence>
<reference evidence="2 3" key="1">
    <citation type="submission" date="2016-08" db="EMBL/GenBank/DDBJ databases">
        <title>A Parts List for Fungal Cellulosomes Revealed by Comparative Genomics.</title>
        <authorList>
            <consortium name="DOE Joint Genome Institute"/>
            <person name="Haitjema C.H."/>
            <person name="Gilmore S.P."/>
            <person name="Henske J.K."/>
            <person name="Solomon K.V."/>
            <person name="De Groot R."/>
            <person name="Kuo A."/>
            <person name="Mondo S.J."/>
            <person name="Salamov A.A."/>
            <person name="Labutti K."/>
            <person name="Zhao Z."/>
            <person name="Chiniquy J."/>
            <person name="Barry K."/>
            <person name="Brewer H.M."/>
            <person name="Purvine S.O."/>
            <person name="Wright A.T."/>
            <person name="Boxma B."/>
            <person name="Van Alen T."/>
            <person name="Hackstein J.H."/>
            <person name="Baker S.E."/>
            <person name="Grigoriev I.V."/>
            <person name="O'Malley M.A."/>
        </authorList>
    </citation>
    <scope>NUCLEOTIDE SEQUENCE [LARGE SCALE GENOMIC DNA]</scope>
    <source>
        <strain evidence="2 3">G1</strain>
    </source>
</reference>
<dbReference type="InterPro" id="IPR029147">
    <property type="entry name" value="CFAP77"/>
</dbReference>
<dbReference type="Proteomes" id="UP000193920">
    <property type="component" value="Unassembled WGS sequence"/>
</dbReference>
<dbReference type="AlphaFoldDB" id="A0A1Y2FB89"/>
<feature type="region of interest" description="Disordered" evidence="1">
    <location>
        <begin position="81"/>
        <end position="125"/>
    </location>
</feature>
<feature type="compositionally biased region" description="Low complexity" evidence="1">
    <location>
        <begin position="87"/>
        <end position="100"/>
    </location>
</feature>
<gene>
    <name evidence="2" type="ORF">LY90DRAFT_664575</name>
</gene>
<dbReference type="OrthoDB" id="532484at2759"/>
<dbReference type="Pfam" id="PF14825">
    <property type="entry name" value="CFAP77"/>
    <property type="match status" value="1"/>
</dbReference>
<evidence type="ECO:0000256" key="1">
    <source>
        <dbReference type="SAM" id="MobiDB-lite"/>
    </source>
</evidence>
<evidence type="ECO:0000313" key="3">
    <source>
        <dbReference type="Proteomes" id="UP000193920"/>
    </source>
</evidence>
<dbReference type="EMBL" id="MCOG01000013">
    <property type="protein sequence ID" value="ORY80125.1"/>
    <property type="molecule type" value="Genomic_DNA"/>
</dbReference>
<name>A0A1Y2FB89_9FUNG</name>
<sequence length="125" mass="14766">MQSLEELKKTIIVSPTEDLQNRRRPHLPSDDNPNYTYGLETKYSTPVSKLISYHYQREWENMIIEGIYEKKKKEYEEKMRNAKAKESSSTNENTETVVTEKFNEDENNTENACANDEKPVEEKKK</sequence>
<comment type="caution">
    <text evidence="2">The sequence shown here is derived from an EMBL/GenBank/DDBJ whole genome shotgun (WGS) entry which is preliminary data.</text>
</comment>